<keyword evidence="3" id="KW-0479">Metal-binding</keyword>
<keyword evidence="4 12" id="KW-0863">Zinc-finger</keyword>
<dbReference type="Gene3D" id="3.30.40.10">
    <property type="entry name" value="Zinc/RING finger domain, C3HC4 (zinc finger)"/>
    <property type="match status" value="1"/>
</dbReference>
<dbReference type="GO" id="GO:0005634">
    <property type="term" value="C:nucleus"/>
    <property type="evidence" value="ECO:0007669"/>
    <property type="project" value="UniProtKB-SubCell"/>
</dbReference>
<feature type="DNA-binding region" description="Homeobox" evidence="11">
    <location>
        <begin position="576"/>
        <end position="635"/>
    </location>
</feature>
<dbReference type="OrthoDB" id="1903104at2759"/>
<evidence type="ECO:0000256" key="10">
    <source>
        <dbReference type="ARBA" id="ARBA00023242"/>
    </source>
</evidence>
<dbReference type="InterPro" id="IPR013083">
    <property type="entry name" value="Znf_RING/FYVE/PHD"/>
</dbReference>
<evidence type="ECO:0000256" key="1">
    <source>
        <dbReference type="ARBA" id="ARBA00004123"/>
    </source>
</evidence>
<dbReference type="InterPro" id="IPR009057">
    <property type="entry name" value="Homeodomain-like_sf"/>
</dbReference>
<feature type="domain" description="Homeobox" evidence="16">
    <location>
        <begin position="574"/>
        <end position="634"/>
    </location>
</feature>
<comment type="subcellular location">
    <subcellularLocation>
        <location evidence="1 11 13">Nucleus</location>
    </subcellularLocation>
</comment>
<keyword evidence="7 11" id="KW-0238">DNA-binding</keyword>
<dbReference type="GO" id="GO:0003677">
    <property type="term" value="F:DNA binding"/>
    <property type="evidence" value="ECO:0007669"/>
    <property type="project" value="UniProtKB-UniRule"/>
</dbReference>
<dbReference type="InterPro" id="IPR001965">
    <property type="entry name" value="Znf_PHD"/>
</dbReference>
<reference evidence="17 18" key="1">
    <citation type="submission" date="2018-04" db="EMBL/GenBank/DDBJ databases">
        <authorList>
            <person name="Vogel A."/>
        </authorList>
    </citation>
    <scope>NUCLEOTIDE SEQUENCE [LARGE SCALE GENOMIC DNA]</scope>
</reference>
<evidence type="ECO:0000256" key="4">
    <source>
        <dbReference type="ARBA" id="ARBA00022771"/>
    </source>
</evidence>
<sequence>MATYSNCALGPNSTENDHLNANTGLTLSKEYIEKRVETVIVESDNALLRTPQDDLKLIFGSENVGLPLQNEGDISLAEPCKDVDDNLVQLELKDKGHSEPPNVSLTRVLRPRKQKSSESPVPYYAAGTDNCENVEVNSNCNTLKRKEKQRKHIAVDEFSRIRAKLRYFLHRIKYEQNLIDAYSTEGWKGQSLEKIKPEKELQRAKSGIFNYKLKIRDLFQCIDMLLAQGRLPESSYDSEGLINSEDIFCAKCSSKDLAVDNDIILCDGACERGFHQLCLEPPLLKADIPPGDEAWLCPGCVCKLDCFVLLNQHQGTNLSLTDSWEKVFPGEAATATGVKRLDDISGLPSDDSEDDDYNPANNLEVEENVSDDESASSEESDYFSAPEDLEEQSHIDDLDVTCLPSEDSEDEDYDPDVPGDDDAQVMRESSSSDFTSDSEDVGPVINQSGYLSHEQLGNIKIGGGAGEHSSNDEPPCLQSNDKLVSGERHPEQDKMLHDGICQSTSPNSGDREYGCTATKRKDRNLKANEKSCDQTRNSDANTSFSQIENKNTTRRKNKKRQKVEGLATSKNGSSSKRIGKSKYGEDAIKRLYECFKENQYPKRDVKEKLASELGLAIQQVHKWFENARWSFNHSSNNQKQGSKPN</sequence>
<organism evidence="17 18">
    <name type="scientific">Cuscuta campestris</name>
    <dbReference type="NCBI Taxonomy" id="132261"/>
    <lineage>
        <taxon>Eukaryota</taxon>
        <taxon>Viridiplantae</taxon>
        <taxon>Streptophyta</taxon>
        <taxon>Embryophyta</taxon>
        <taxon>Tracheophyta</taxon>
        <taxon>Spermatophyta</taxon>
        <taxon>Magnoliopsida</taxon>
        <taxon>eudicotyledons</taxon>
        <taxon>Gunneridae</taxon>
        <taxon>Pentapetalae</taxon>
        <taxon>asterids</taxon>
        <taxon>lamiids</taxon>
        <taxon>Solanales</taxon>
        <taxon>Convolvulaceae</taxon>
        <taxon>Cuscuteae</taxon>
        <taxon>Cuscuta</taxon>
        <taxon>Cuscuta subgen. Grammica</taxon>
        <taxon>Cuscuta sect. Cleistogrammica</taxon>
    </lineage>
</organism>
<dbReference type="Proteomes" id="UP000595140">
    <property type="component" value="Unassembled WGS sequence"/>
</dbReference>
<feature type="region of interest" description="Disordered" evidence="14">
    <location>
        <begin position="339"/>
        <end position="582"/>
    </location>
</feature>
<feature type="compositionally biased region" description="Basic and acidic residues" evidence="14">
    <location>
        <begin position="484"/>
        <end position="497"/>
    </location>
</feature>
<feature type="compositionally biased region" description="Basic and acidic residues" evidence="14">
    <location>
        <begin position="524"/>
        <end position="533"/>
    </location>
</feature>
<dbReference type="PROSITE" id="PS01359">
    <property type="entry name" value="ZF_PHD_1"/>
    <property type="match status" value="1"/>
</dbReference>
<comment type="similarity">
    <text evidence="2">Belongs to the PHD-associated homeobox family.</text>
</comment>
<feature type="compositionally biased region" description="Basic residues" evidence="14">
    <location>
        <begin position="552"/>
        <end position="561"/>
    </location>
</feature>
<evidence type="ECO:0000256" key="8">
    <source>
        <dbReference type="ARBA" id="ARBA00023155"/>
    </source>
</evidence>
<feature type="compositionally biased region" description="Polar residues" evidence="14">
    <location>
        <begin position="534"/>
        <end position="548"/>
    </location>
</feature>
<dbReference type="SUPFAM" id="SSF57903">
    <property type="entry name" value="FYVE/PHD zinc finger"/>
    <property type="match status" value="1"/>
</dbReference>
<evidence type="ECO:0000313" key="18">
    <source>
        <dbReference type="Proteomes" id="UP000595140"/>
    </source>
</evidence>
<feature type="compositionally biased region" description="Acidic residues" evidence="14">
    <location>
        <begin position="406"/>
        <end position="423"/>
    </location>
</feature>
<evidence type="ECO:0000313" key="17">
    <source>
        <dbReference type="EMBL" id="VFQ78279.1"/>
    </source>
</evidence>
<evidence type="ECO:0000256" key="13">
    <source>
        <dbReference type="RuleBase" id="RU000682"/>
    </source>
</evidence>
<dbReference type="SMART" id="SM00249">
    <property type="entry name" value="PHD"/>
    <property type="match status" value="1"/>
</dbReference>
<evidence type="ECO:0000256" key="3">
    <source>
        <dbReference type="ARBA" id="ARBA00022723"/>
    </source>
</evidence>
<dbReference type="PANTHER" id="PTHR12628">
    <property type="entry name" value="POLYCOMB-LIKE TRANSCRIPTION FACTOR"/>
    <property type="match status" value="1"/>
</dbReference>
<dbReference type="Pfam" id="PF00046">
    <property type="entry name" value="Homeodomain"/>
    <property type="match status" value="1"/>
</dbReference>
<dbReference type="SMART" id="SM00389">
    <property type="entry name" value="HOX"/>
    <property type="match status" value="1"/>
</dbReference>
<dbReference type="FunFam" id="3.30.40.10:FF:000650">
    <property type="entry name" value="Homeobox protein HAT3.1"/>
    <property type="match status" value="1"/>
</dbReference>
<evidence type="ECO:0000256" key="6">
    <source>
        <dbReference type="ARBA" id="ARBA00023015"/>
    </source>
</evidence>
<evidence type="ECO:0000256" key="9">
    <source>
        <dbReference type="ARBA" id="ARBA00023163"/>
    </source>
</evidence>
<evidence type="ECO:0000256" key="2">
    <source>
        <dbReference type="ARBA" id="ARBA00007427"/>
    </source>
</evidence>
<proteinExistence type="inferred from homology"/>
<dbReference type="GO" id="GO:0008270">
    <property type="term" value="F:zinc ion binding"/>
    <property type="evidence" value="ECO:0007669"/>
    <property type="project" value="UniProtKB-KW"/>
</dbReference>
<dbReference type="InterPro" id="IPR019786">
    <property type="entry name" value="Zinc_finger_PHD-type_CS"/>
</dbReference>
<dbReference type="SUPFAM" id="SSF46689">
    <property type="entry name" value="Homeodomain-like"/>
    <property type="match status" value="1"/>
</dbReference>
<dbReference type="Pfam" id="PF00628">
    <property type="entry name" value="PHD"/>
    <property type="match status" value="1"/>
</dbReference>
<name>A0A484LPK8_9ASTE</name>
<keyword evidence="6" id="KW-0805">Transcription regulation</keyword>
<evidence type="ECO:0000256" key="7">
    <source>
        <dbReference type="ARBA" id="ARBA00023125"/>
    </source>
</evidence>
<evidence type="ECO:0008006" key="19">
    <source>
        <dbReference type="Google" id="ProtNLM"/>
    </source>
</evidence>
<dbReference type="InterPro" id="IPR045876">
    <property type="entry name" value="PRHA-like_PHD-finger"/>
</dbReference>
<keyword evidence="5" id="KW-0862">Zinc</keyword>
<evidence type="ECO:0000256" key="11">
    <source>
        <dbReference type="PROSITE-ProRule" id="PRU00108"/>
    </source>
</evidence>
<keyword evidence="18" id="KW-1185">Reference proteome</keyword>
<dbReference type="AlphaFoldDB" id="A0A484LPK8"/>
<evidence type="ECO:0000256" key="14">
    <source>
        <dbReference type="SAM" id="MobiDB-lite"/>
    </source>
</evidence>
<dbReference type="EMBL" id="OOIL02001788">
    <property type="protein sequence ID" value="VFQ78279.1"/>
    <property type="molecule type" value="Genomic_DNA"/>
</dbReference>
<keyword evidence="8 11" id="KW-0371">Homeobox</keyword>
<keyword evidence="9" id="KW-0804">Transcription</keyword>
<dbReference type="GO" id="GO:0045814">
    <property type="term" value="P:negative regulation of gene expression, epigenetic"/>
    <property type="evidence" value="ECO:0007669"/>
    <property type="project" value="TreeGrafter"/>
</dbReference>
<keyword evidence="10 11" id="KW-0539">Nucleus</keyword>
<dbReference type="InterPro" id="IPR011011">
    <property type="entry name" value="Znf_FYVE_PHD"/>
</dbReference>
<evidence type="ECO:0000256" key="12">
    <source>
        <dbReference type="PROSITE-ProRule" id="PRU00146"/>
    </source>
</evidence>
<dbReference type="InterPro" id="IPR001356">
    <property type="entry name" value="HD"/>
</dbReference>
<evidence type="ECO:0000259" key="16">
    <source>
        <dbReference type="PROSITE" id="PS50071"/>
    </source>
</evidence>
<dbReference type="PANTHER" id="PTHR12628:SF13">
    <property type="entry name" value="HOMEOBOX PROTEIN HAT3.1"/>
    <property type="match status" value="1"/>
</dbReference>
<dbReference type="PROSITE" id="PS50071">
    <property type="entry name" value="HOMEOBOX_2"/>
    <property type="match status" value="1"/>
</dbReference>
<feature type="compositionally biased region" description="Acidic residues" evidence="14">
    <location>
        <begin position="364"/>
        <end position="381"/>
    </location>
</feature>
<evidence type="ECO:0000259" key="15">
    <source>
        <dbReference type="PROSITE" id="PS50016"/>
    </source>
</evidence>
<dbReference type="CDD" id="cd00086">
    <property type="entry name" value="homeodomain"/>
    <property type="match status" value="1"/>
</dbReference>
<accession>A0A484LPK8</accession>
<feature type="domain" description="PHD-type" evidence="15">
    <location>
        <begin position="246"/>
        <end position="303"/>
    </location>
</feature>
<dbReference type="InterPro" id="IPR019787">
    <property type="entry name" value="Znf_PHD-finger"/>
</dbReference>
<dbReference type="PROSITE" id="PS50016">
    <property type="entry name" value="ZF_PHD_2"/>
    <property type="match status" value="1"/>
</dbReference>
<protein>
    <recommendedName>
        <fullName evidence="19">PHD-type domain-containing protein</fullName>
    </recommendedName>
</protein>
<dbReference type="GO" id="GO:0003682">
    <property type="term" value="F:chromatin binding"/>
    <property type="evidence" value="ECO:0007669"/>
    <property type="project" value="TreeGrafter"/>
</dbReference>
<evidence type="ECO:0000256" key="5">
    <source>
        <dbReference type="ARBA" id="ARBA00022833"/>
    </source>
</evidence>
<gene>
    <name evidence="17" type="ORF">CCAM_LOCUS20055</name>
</gene>
<dbReference type="CDD" id="cd15504">
    <property type="entry name" value="PHD_PRHA_like"/>
    <property type="match status" value="1"/>
</dbReference>
<dbReference type="Gene3D" id="1.10.10.60">
    <property type="entry name" value="Homeodomain-like"/>
    <property type="match status" value="1"/>
</dbReference>